<gene>
    <name evidence="2" type="ORF">EVAR_33873_1</name>
</gene>
<accession>A0A4C1X5T8</accession>
<dbReference type="AlphaFoldDB" id="A0A4C1X5T8"/>
<keyword evidence="3" id="KW-1185">Reference proteome</keyword>
<evidence type="ECO:0000313" key="2">
    <source>
        <dbReference type="EMBL" id="GBP58523.1"/>
    </source>
</evidence>
<evidence type="ECO:0000256" key="1">
    <source>
        <dbReference type="SAM" id="MobiDB-lite"/>
    </source>
</evidence>
<evidence type="ECO:0000313" key="3">
    <source>
        <dbReference type="Proteomes" id="UP000299102"/>
    </source>
</evidence>
<feature type="region of interest" description="Disordered" evidence="1">
    <location>
        <begin position="71"/>
        <end position="91"/>
    </location>
</feature>
<proteinExistence type="predicted"/>
<dbReference type="Proteomes" id="UP000299102">
    <property type="component" value="Unassembled WGS sequence"/>
</dbReference>
<comment type="caution">
    <text evidence="2">The sequence shown here is derived from an EMBL/GenBank/DDBJ whole genome shotgun (WGS) entry which is preliminary data.</text>
</comment>
<reference evidence="2 3" key="1">
    <citation type="journal article" date="2019" name="Commun. Biol.">
        <title>The bagworm genome reveals a unique fibroin gene that provides high tensile strength.</title>
        <authorList>
            <person name="Kono N."/>
            <person name="Nakamura H."/>
            <person name="Ohtoshi R."/>
            <person name="Tomita M."/>
            <person name="Numata K."/>
            <person name="Arakawa K."/>
        </authorList>
    </citation>
    <scope>NUCLEOTIDE SEQUENCE [LARGE SCALE GENOMIC DNA]</scope>
</reference>
<sequence>MGRSASQPNGNWADTDHGRIGRWVLSVNRTKPQAPWLGGHVTPSATAAANGPSPSLGLKKKGCRRERLNGAIIKPVTKKNKKQSPSDITSS</sequence>
<feature type="region of interest" description="Disordered" evidence="1">
    <location>
        <begin position="42"/>
        <end position="61"/>
    </location>
</feature>
<organism evidence="2 3">
    <name type="scientific">Eumeta variegata</name>
    <name type="common">Bagworm moth</name>
    <name type="synonym">Eumeta japonica</name>
    <dbReference type="NCBI Taxonomy" id="151549"/>
    <lineage>
        <taxon>Eukaryota</taxon>
        <taxon>Metazoa</taxon>
        <taxon>Ecdysozoa</taxon>
        <taxon>Arthropoda</taxon>
        <taxon>Hexapoda</taxon>
        <taxon>Insecta</taxon>
        <taxon>Pterygota</taxon>
        <taxon>Neoptera</taxon>
        <taxon>Endopterygota</taxon>
        <taxon>Lepidoptera</taxon>
        <taxon>Glossata</taxon>
        <taxon>Ditrysia</taxon>
        <taxon>Tineoidea</taxon>
        <taxon>Psychidae</taxon>
        <taxon>Oiketicinae</taxon>
        <taxon>Eumeta</taxon>
    </lineage>
</organism>
<dbReference type="EMBL" id="BGZK01000737">
    <property type="protein sequence ID" value="GBP58523.1"/>
    <property type="molecule type" value="Genomic_DNA"/>
</dbReference>
<protein>
    <submittedName>
        <fullName evidence="2">Uncharacterized protein</fullName>
    </submittedName>
</protein>
<name>A0A4C1X5T8_EUMVA</name>